<keyword evidence="1" id="KW-0812">Transmembrane</keyword>
<accession>A0A7G6VRU0</accession>
<gene>
    <name evidence="2" type="ORF">H4O24_10765</name>
</gene>
<keyword evidence="1" id="KW-0472">Membrane</keyword>
<sequence length="164" mass="18548">MNMDYHAAREAWLDQRHRWLMFGVIVAGGSALVDVWPVMRIWGPAFAVVAGALDLTFDLSTRSRKHADLRRRYAEINSEATAGQKNLVHLQSKMDVLSGEEEPPYHALLALSAMRAQTMTYGKITDPCRPSFPYRFFAHVIRFDGRDFNESTDDNSDADRSGQA</sequence>
<evidence type="ECO:0000313" key="3">
    <source>
        <dbReference type="Proteomes" id="UP000515297"/>
    </source>
</evidence>
<dbReference type="EMBL" id="CP060052">
    <property type="protein sequence ID" value="QNE04455.1"/>
    <property type="molecule type" value="Genomic_DNA"/>
</dbReference>
<proteinExistence type="predicted"/>
<organism evidence="2 3">
    <name type="scientific">Croceicoccus marinus</name>
    <dbReference type="NCBI Taxonomy" id="450378"/>
    <lineage>
        <taxon>Bacteria</taxon>
        <taxon>Pseudomonadati</taxon>
        <taxon>Pseudomonadota</taxon>
        <taxon>Alphaproteobacteria</taxon>
        <taxon>Sphingomonadales</taxon>
        <taxon>Erythrobacteraceae</taxon>
        <taxon>Croceicoccus</taxon>
    </lineage>
</organism>
<dbReference type="RefSeq" id="WP_185883731.1">
    <property type="nucleotide sequence ID" value="NZ_CP060052.1"/>
</dbReference>
<evidence type="ECO:0000256" key="1">
    <source>
        <dbReference type="SAM" id="Phobius"/>
    </source>
</evidence>
<protein>
    <recommendedName>
        <fullName evidence="4">SLATT domain-containing protein</fullName>
    </recommendedName>
</protein>
<keyword evidence="1" id="KW-1133">Transmembrane helix</keyword>
<reference evidence="2 3" key="1">
    <citation type="submission" date="2020-08" db="EMBL/GenBank/DDBJ databases">
        <authorList>
            <person name="Liu G."/>
            <person name="Sun C."/>
        </authorList>
    </citation>
    <scope>NUCLEOTIDE SEQUENCE [LARGE SCALE GENOMIC DNA]</scope>
    <source>
        <strain evidence="2 3">OT19</strain>
    </source>
</reference>
<evidence type="ECO:0008006" key="4">
    <source>
        <dbReference type="Google" id="ProtNLM"/>
    </source>
</evidence>
<feature type="transmembrane region" description="Helical" evidence="1">
    <location>
        <begin position="19"/>
        <end position="36"/>
    </location>
</feature>
<dbReference type="Proteomes" id="UP000515297">
    <property type="component" value="Chromosome"/>
</dbReference>
<evidence type="ECO:0000313" key="2">
    <source>
        <dbReference type="EMBL" id="QNE04455.1"/>
    </source>
</evidence>
<dbReference type="AlphaFoldDB" id="A0A7G6VRU0"/>
<name>A0A7G6VRU0_9SPHN</name>